<dbReference type="RefSeq" id="XP_013024845.1">
    <property type="nucleotide sequence ID" value="XM_013169391.1"/>
</dbReference>
<dbReference type="GeneID" id="25035450"/>
<organism evidence="2 3">
    <name type="scientific">Schizosaccharomyces cryophilus (strain OY26 / ATCC MYA-4695 / CBS 11777 / NBRC 106824 / NRRL Y48691)</name>
    <name type="common">Fission yeast</name>
    <dbReference type="NCBI Taxonomy" id="653667"/>
    <lineage>
        <taxon>Eukaryota</taxon>
        <taxon>Fungi</taxon>
        <taxon>Dikarya</taxon>
        <taxon>Ascomycota</taxon>
        <taxon>Taphrinomycotina</taxon>
        <taxon>Schizosaccharomycetes</taxon>
        <taxon>Schizosaccharomycetales</taxon>
        <taxon>Schizosaccharomycetaceae</taxon>
        <taxon>Schizosaccharomyces</taxon>
    </lineage>
</organism>
<gene>
    <name evidence="2" type="ORF">SPOG_01119</name>
</gene>
<feature type="transmembrane region" description="Helical" evidence="1">
    <location>
        <begin position="43"/>
        <end position="65"/>
    </location>
</feature>
<protein>
    <submittedName>
        <fullName evidence="2">Uncharacterized protein</fullName>
    </submittedName>
</protein>
<evidence type="ECO:0000256" key="1">
    <source>
        <dbReference type="SAM" id="Phobius"/>
    </source>
</evidence>
<dbReference type="AlphaFoldDB" id="S9VWP5"/>
<accession>S9VWP5</accession>
<dbReference type="Proteomes" id="UP000015464">
    <property type="component" value="Unassembled WGS sequence"/>
</dbReference>
<dbReference type="HOGENOM" id="CLU_132801_0_0_1"/>
<keyword evidence="1" id="KW-1133">Transmembrane helix</keyword>
<keyword evidence="3" id="KW-1185">Reference proteome</keyword>
<name>S9VWP5_SCHCR</name>
<keyword evidence="1" id="KW-0812">Transmembrane</keyword>
<keyword evidence="1" id="KW-0472">Membrane</keyword>
<evidence type="ECO:0000313" key="3">
    <source>
        <dbReference type="Proteomes" id="UP000015464"/>
    </source>
</evidence>
<feature type="transmembrane region" description="Helical" evidence="1">
    <location>
        <begin position="100"/>
        <end position="124"/>
    </location>
</feature>
<reference evidence="2 3" key="1">
    <citation type="journal article" date="2011" name="Science">
        <title>Comparative functional genomics of the fission yeasts.</title>
        <authorList>
            <person name="Rhind N."/>
            <person name="Chen Z."/>
            <person name="Yassour M."/>
            <person name="Thompson D.A."/>
            <person name="Haas B.J."/>
            <person name="Habib N."/>
            <person name="Wapinski I."/>
            <person name="Roy S."/>
            <person name="Lin M.F."/>
            <person name="Heiman D.I."/>
            <person name="Young S.K."/>
            <person name="Furuya K."/>
            <person name="Guo Y."/>
            <person name="Pidoux A."/>
            <person name="Chen H.M."/>
            <person name="Robbertse B."/>
            <person name="Goldberg J.M."/>
            <person name="Aoki K."/>
            <person name="Bayne E.H."/>
            <person name="Berlin A.M."/>
            <person name="Desjardins C.A."/>
            <person name="Dobbs E."/>
            <person name="Dukaj L."/>
            <person name="Fan L."/>
            <person name="FitzGerald M.G."/>
            <person name="French C."/>
            <person name="Gujja S."/>
            <person name="Hansen K."/>
            <person name="Keifenheim D."/>
            <person name="Levin J.Z."/>
            <person name="Mosher R.A."/>
            <person name="Mueller C.A."/>
            <person name="Pfiffner J."/>
            <person name="Priest M."/>
            <person name="Russ C."/>
            <person name="Smialowska A."/>
            <person name="Swoboda P."/>
            <person name="Sykes S.M."/>
            <person name="Vaughn M."/>
            <person name="Vengrova S."/>
            <person name="Yoder R."/>
            <person name="Zeng Q."/>
            <person name="Allshire R."/>
            <person name="Baulcombe D."/>
            <person name="Birren B.W."/>
            <person name="Brown W."/>
            <person name="Ekwall K."/>
            <person name="Kellis M."/>
            <person name="Leatherwood J."/>
            <person name="Levin H."/>
            <person name="Margalit H."/>
            <person name="Martienssen R."/>
            <person name="Nieduszynski C.A."/>
            <person name="Spatafora J.W."/>
            <person name="Friedman N."/>
            <person name="Dalgaard J.Z."/>
            <person name="Baumann P."/>
            <person name="Niki H."/>
            <person name="Regev A."/>
            <person name="Nusbaum C."/>
        </authorList>
    </citation>
    <scope>NUCLEOTIDE SEQUENCE [LARGE SCALE GENOMIC DNA]</scope>
    <source>
        <strain evidence="3">OY26 / ATCC MYA-4695 / CBS 11777 / NBRC 106824 / NRRL Y48691</strain>
    </source>
</reference>
<sequence>MSQPEETFEKTAPIASEIPLNPELTSSSSLWQQLQSKKSTLKILSWIFVILYSIYFFILFFIYLCNYLSSAYAKYGETASDKFLHPAMNMIAKRKTIERIASYFTFIPCLILGLFCLILLSIYFRSLVVKVEGNLIPLEDFSRKGDDKKEN</sequence>
<proteinExistence type="predicted"/>
<evidence type="ECO:0000313" key="2">
    <source>
        <dbReference type="EMBL" id="EPY50360.1"/>
    </source>
</evidence>
<dbReference type="EMBL" id="KE546993">
    <property type="protein sequence ID" value="EPY50360.1"/>
    <property type="molecule type" value="Genomic_DNA"/>
</dbReference>